<protein>
    <submittedName>
        <fullName evidence="1">Uncharacterized protein</fullName>
    </submittedName>
</protein>
<sequence length="61" mass="6395">MVLALGNLCAFVGDLASGRSGDPYYRQRKAPAPFSLAGVVSTAGRHQRLMEGVLSPTEFGA</sequence>
<name>A0ABQ3QTX7_9ACTN</name>
<dbReference type="RefSeq" id="WP_226599417.1">
    <property type="nucleotide sequence ID" value="NZ_BNDY01000017.1"/>
</dbReference>
<comment type="caution">
    <text evidence="1">The sequence shown here is derived from an EMBL/GenBank/DDBJ whole genome shotgun (WGS) entry which is preliminary data.</text>
</comment>
<evidence type="ECO:0000313" key="1">
    <source>
        <dbReference type="EMBL" id="GHI40693.1"/>
    </source>
</evidence>
<dbReference type="EMBL" id="BNDY01000017">
    <property type="protein sequence ID" value="GHI40693.1"/>
    <property type="molecule type" value="Genomic_DNA"/>
</dbReference>
<proteinExistence type="predicted"/>
<gene>
    <name evidence="1" type="ORF">Sviol_51010</name>
</gene>
<accession>A0ABQ3QTX7</accession>
<keyword evidence="2" id="KW-1185">Reference proteome</keyword>
<organism evidence="1 2">
    <name type="scientific">Streptomyces violascens</name>
    <dbReference type="NCBI Taxonomy" id="67381"/>
    <lineage>
        <taxon>Bacteria</taxon>
        <taxon>Bacillati</taxon>
        <taxon>Actinomycetota</taxon>
        <taxon>Actinomycetes</taxon>
        <taxon>Kitasatosporales</taxon>
        <taxon>Streptomycetaceae</taxon>
        <taxon>Streptomyces</taxon>
    </lineage>
</organism>
<evidence type="ECO:0000313" key="2">
    <source>
        <dbReference type="Proteomes" id="UP001050808"/>
    </source>
</evidence>
<reference evidence="1" key="1">
    <citation type="submission" date="2024-05" db="EMBL/GenBank/DDBJ databases">
        <title>Whole genome shotgun sequence of Streptomyces violascens NBRC 12920.</title>
        <authorList>
            <person name="Komaki H."/>
            <person name="Tamura T."/>
        </authorList>
    </citation>
    <scope>NUCLEOTIDE SEQUENCE</scope>
    <source>
        <strain evidence="1">NBRC 12920</strain>
    </source>
</reference>
<dbReference type="Proteomes" id="UP001050808">
    <property type="component" value="Unassembled WGS sequence"/>
</dbReference>